<dbReference type="Pfam" id="PF10143">
    <property type="entry name" value="PhosphMutase"/>
    <property type="match status" value="1"/>
</dbReference>
<comment type="similarity">
    <text evidence="4">Belongs to the BPG-independent phosphoglycerate mutase family. A-PGAM subfamily.</text>
</comment>
<sequence>MKTILVLLDGLSDRPQKELKGKTPLQAAHTPNMDALAALSETGTMIPWKPGIPLGTEAAHFHLMGYPMEDFPGRGIISALTVEEELEADALYLMKTWAYLKKTEEGYRVLQRDLTDLTGEEVSALSQCLPREMDGISIEWQQQEGPHSLLKLKGKDLDHRVSDSDPFYPQGWLHQVMAFETEDEKAIKTADFLNRYIIKTMERLKNHPVNQKRIAEGKEPANGILTKWAGKKPVLEPFQQRYGMKGVMLAGTKLLKGVARLTGMDYVRYESFQQGIRWALEDKTYDYIHLHNKKPDDASHTMGATAKKKIIETIDQELGILIQGTKEKIEKGEILLILTSDHTTASDGKMIHTGDAVPILFCGKTLRPDGVKKFDEKSVSQGSLRMSGSDLIPLMMNYTERSLFYSYRMGGKALRYVPTHVPRLK</sequence>
<dbReference type="OrthoDB" id="9804453at2"/>
<evidence type="ECO:0000313" key="8">
    <source>
        <dbReference type="EMBL" id="SDZ05527.1"/>
    </source>
</evidence>
<evidence type="ECO:0000313" key="9">
    <source>
        <dbReference type="Proteomes" id="UP000199230"/>
    </source>
</evidence>
<proteinExistence type="inferred from homology"/>
<reference evidence="8 9" key="1">
    <citation type="submission" date="2016-10" db="EMBL/GenBank/DDBJ databases">
        <authorList>
            <person name="de Groot N.N."/>
        </authorList>
    </citation>
    <scope>NUCLEOTIDE SEQUENCE [LARGE SCALE GENOMIC DNA]</scope>
    <source>
        <strain evidence="8 9">APO</strain>
    </source>
</reference>
<evidence type="ECO:0000256" key="5">
    <source>
        <dbReference type="ARBA" id="ARBA00023152"/>
    </source>
</evidence>
<keyword evidence="5" id="KW-0324">Glycolysis</keyword>
<protein>
    <submittedName>
        <fullName evidence="8">2,3-bisphosphoglycerate-independent phosphoglycerate mutase</fullName>
    </submittedName>
</protein>
<evidence type="ECO:0000256" key="3">
    <source>
        <dbReference type="ARBA" id="ARBA00004921"/>
    </source>
</evidence>
<dbReference type="PIRSF" id="PIRSF006392">
    <property type="entry name" value="IPGAM_arch"/>
    <property type="match status" value="1"/>
</dbReference>
<evidence type="ECO:0000256" key="4">
    <source>
        <dbReference type="ARBA" id="ARBA00005524"/>
    </source>
</evidence>
<dbReference type="PANTHER" id="PTHR31209:SF0">
    <property type="entry name" value="METALLOENZYME DOMAIN-CONTAINING PROTEIN"/>
    <property type="match status" value="1"/>
</dbReference>
<dbReference type="GO" id="GO:0004619">
    <property type="term" value="F:phosphoglycerate mutase activity"/>
    <property type="evidence" value="ECO:0007669"/>
    <property type="project" value="UniProtKB-EC"/>
</dbReference>
<dbReference type="Gene3D" id="3.40.720.10">
    <property type="entry name" value="Alkaline Phosphatase, subunit A"/>
    <property type="match status" value="2"/>
</dbReference>
<dbReference type="PANTHER" id="PTHR31209">
    <property type="entry name" value="COFACTOR-INDEPENDENT PHOSPHOGLYCERATE MUTASE"/>
    <property type="match status" value="1"/>
</dbReference>
<dbReference type="GO" id="GO:0006096">
    <property type="term" value="P:glycolytic process"/>
    <property type="evidence" value="ECO:0007669"/>
    <property type="project" value="UniProtKB-KW"/>
</dbReference>
<dbReference type="Proteomes" id="UP000199230">
    <property type="component" value="Unassembled WGS sequence"/>
</dbReference>
<dbReference type="InterPro" id="IPR004456">
    <property type="entry name" value="Pglycerate_mutase_ApgM"/>
</dbReference>
<organism evidence="8 9">
    <name type="scientific">Tindallia californiensis</name>
    <dbReference type="NCBI Taxonomy" id="159292"/>
    <lineage>
        <taxon>Bacteria</taxon>
        <taxon>Bacillati</taxon>
        <taxon>Bacillota</taxon>
        <taxon>Clostridia</taxon>
        <taxon>Peptostreptococcales</taxon>
        <taxon>Tindalliaceae</taxon>
        <taxon>Tindallia</taxon>
    </lineage>
</organism>
<dbReference type="STRING" id="159292.SAMN05192546_107152"/>
<evidence type="ECO:0000256" key="6">
    <source>
        <dbReference type="ARBA" id="ARBA00023235"/>
    </source>
</evidence>
<feature type="domain" description="Metalloenzyme" evidence="7">
    <location>
        <begin position="1"/>
        <end position="396"/>
    </location>
</feature>
<dbReference type="GO" id="GO:0046872">
    <property type="term" value="F:metal ion binding"/>
    <property type="evidence" value="ECO:0007669"/>
    <property type="project" value="InterPro"/>
</dbReference>
<dbReference type="CDD" id="cd16011">
    <property type="entry name" value="iPGM_like"/>
    <property type="match status" value="1"/>
</dbReference>
<dbReference type="SUPFAM" id="SSF53649">
    <property type="entry name" value="Alkaline phosphatase-like"/>
    <property type="match status" value="1"/>
</dbReference>
<evidence type="ECO:0000259" key="7">
    <source>
        <dbReference type="Pfam" id="PF01676"/>
    </source>
</evidence>
<gene>
    <name evidence="8" type="ORF">SAMN05192546_107152</name>
</gene>
<dbReference type="AlphaFoldDB" id="A0A1H3PWM1"/>
<accession>A0A1H3PWM1</accession>
<dbReference type="EMBL" id="FNPV01000007">
    <property type="protein sequence ID" value="SDZ05527.1"/>
    <property type="molecule type" value="Genomic_DNA"/>
</dbReference>
<name>A0A1H3PWM1_9FIRM</name>
<dbReference type="InterPro" id="IPR006124">
    <property type="entry name" value="Metalloenzyme"/>
</dbReference>
<keyword evidence="6" id="KW-0413">Isomerase</keyword>
<comment type="catalytic activity">
    <reaction evidence="1">
        <text>(2R)-2-phosphoglycerate = (2R)-3-phosphoglycerate</text>
        <dbReference type="Rhea" id="RHEA:15901"/>
        <dbReference type="ChEBI" id="CHEBI:58272"/>
        <dbReference type="ChEBI" id="CHEBI:58289"/>
        <dbReference type="EC" id="5.4.2.12"/>
    </reaction>
</comment>
<comment type="pathway">
    <text evidence="3">Carbohydrate degradation.</text>
</comment>
<keyword evidence="9" id="KW-1185">Reference proteome</keyword>
<comment type="function">
    <text evidence="2">Catalyzes the interconversion of 2-phosphoglycerate and 3-phosphoglycerate.</text>
</comment>
<evidence type="ECO:0000256" key="1">
    <source>
        <dbReference type="ARBA" id="ARBA00000370"/>
    </source>
</evidence>
<evidence type="ECO:0000256" key="2">
    <source>
        <dbReference type="ARBA" id="ARBA00002315"/>
    </source>
</evidence>
<dbReference type="Pfam" id="PF01676">
    <property type="entry name" value="Metalloenzyme"/>
    <property type="match status" value="1"/>
</dbReference>
<dbReference type="InterPro" id="IPR017850">
    <property type="entry name" value="Alkaline_phosphatase_core_sf"/>
</dbReference>
<dbReference type="RefSeq" id="WP_093314412.1">
    <property type="nucleotide sequence ID" value="NZ_FNPV01000007.1"/>
</dbReference>